<reference evidence="1 2" key="1">
    <citation type="submission" date="2016-09" db="EMBL/GenBank/DDBJ databases">
        <title>The draft genome of Dichanthelium oligosanthes: A C3 panicoid grass species.</title>
        <authorList>
            <person name="Studer A.J."/>
            <person name="Schnable J.C."/>
            <person name="Brutnell T.P."/>
        </authorList>
    </citation>
    <scope>NUCLEOTIDE SEQUENCE [LARGE SCALE GENOMIC DNA]</scope>
    <source>
        <strain evidence="2">cv. Kellogg 1175</strain>
        <tissue evidence="1">Leaf</tissue>
    </source>
</reference>
<dbReference type="STRING" id="888268.A0A1E5VHM1"/>
<gene>
    <name evidence="1" type="ORF">BAE44_0014405</name>
</gene>
<dbReference type="AlphaFoldDB" id="A0A1E5VHM1"/>
<evidence type="ECO:0000313" key="1">
    <source>
        <dbReference type="EMBL" id="OEL24575.1"/>
    </source>
</evidence>
<dbReference type="PANTHER" id="PTHR32133">
    <property type="entry name" value="OS07G0120400 PROTEIN"/>
    <property type="match status" value="1"/>
</dbReference>
<protein>
    <submittedName>
        <fullName evidence="1">Uncharacterized protein</fullName>
    </submittedName>
</protein>
<proteinExistence type="predicted"/>
<comment type="caution">
    <text evidence="1">The sequence shown here is derived from an EMBL/GenBank/DDBJ whole genome shotgun (WGS) entry which is preliminary data.</text>
</comment>
<name>A0A1E5VHM1_9POAL</name>
<sequence length="150" mass="16751">MLGLLYQREEDTDFVPTSSFRPPHADLHDWSVLDARHGRMLVLDVRSFSRTMEMELVVWDPVSLSPWPRPSAPRRRSELADGVGAIFIRKDDGLFTVHLKSGRVEKIGEFVSNFGVVPYMNFCTPDGLNLALGAGPGRSPATVQEKNVTI</sequence>
<dbReference type="EMBL" id="LWDX02039388">
    <property type="protein sequence ID" value="OEL24575.1"/>
    <property type="molecule type" value="Genomic_DNA"/>
</dbReference>
<dbReference type="Proteomes" id="UP000095767">
    <property type="component" value="Unassembled WGS sequence"/>
</dbReference>
<accession>A0A1E5VHM1</accession>
<dbReference type="PANTHER" id="PTHR32133:SF379">
    <property type="entry name" value="F-BOX DOMAIN-CONTAINING PROTEIN"/>
    <property type="match status" value="1"/>
</dbReference>
<evidence type="ECO:0000313" key="2">
    <source>
        <dbReference type="Proteomes" id="UP000095767"/>
    </source>
</evidence>
<keyword evidence="2" id="KW-1185">Reference proteome</keyword>
<organism evidence="1 2">
    <name type="scientific">Dichanthelium oligosanthes</name>
    <dbReference type="NCBI Taxonomy" id="888268"/>
    <lineage>
        <taxon>Eukaryota</taxon>
        <taxon>Viridiplantae</taxon>
        <taxon>Streptophyta</taxon>
        <taxon>Embryophyta</taxon>
        <taxon>Tracheophyta</taxon>
        <taxon>Spermatophyta</taxon>
        <taxon>Magnoliopsida</taxon>
        <taxon>Liliopsida</taxon>
        <taxon>Poales</taxon>
        <taxon>Poaceae</taxon>
        <taxon>PACMAD clade</taxon>
        <taxon>Panicoideae</taxon>
        <taxon>Panicodae</taxon>
        <taxon>Paniceae</taxon>
        <taxon>Dichantheliinae</taxon>
        <taxon>Dichanthelium</taxon>
    </lineage>
</organism>